<dbReference type="AlphaFoldDB" id="A0A7K0C8R9"/>
<proteinExistence type="predicted"/>
<reference evidence="3 4" key="1">
    <citation type="submission" date="2019-10" db="EMBL/GenBank/DDBJ databases">
        <title>Actinomadura rubteroloni sp. nov. and Actinomadura macrotermitis sp. nov., isolated from the gut of fungus growing-termite Macrotermes natalensis.</title>
        <authorList>
            <person name="Benndorf R."/>
            <person name="Martin K."/>
            <person name="Kuefner M."/>
            <person name="De Beer W."/>
            <person name="Kaster A.-K."/>
            <person name="Vollmers J."/>
            <person name="Poulsen M."/>
            <person name="Beemelmanns C."/>
        </authorList>
    </citation>
    <scope>NUCLEOTIDE SEQUENCE [LARGE SCALE GENOMIC DNA]</scope>
    <source>
        <strain evidence="3 4">RB68</strain>
    </source>
</reference>
<accession>A0A7K0C8R9</accession>
<dbReference type="RefSeq" id="WP_153542258.1">
    <property type="nucleotide sequence ID" value="NZ_WEGH01000009.1"/>
</dbReference>
<comment type="caution">
    <text evidence="3">The sequence shown here is derived from an EMBL/GenBank/DDBJ whole genome shotgun (WGS) entry which is preliminary data.</text>
</comment>
<keyword evidence="2" id="KW-0472">Membrane</keyword>
<name>A0A7K0C8R9_9ACTN</name>
<dbReference type="EMBL" id="WEGH01000009">
    <property type="protein sequence ID" value="MQY09871.1"/>
    <property type="molecule type" value="Genomic_DNA"/>
</dbReference>
<protein>
    <recommendedName>
        <fullName evidence="5">FtsK domain-containing protein</fullName>
    </recommendedName>
</protein>
<dbReference type="SUPFAM" id="SSF52540">
    <property type="entry name" value="P-loop containing nucleoside triphosphate hydrolases"/>
    <property type="match status" value="1"/>
</dbReference>
<dbReference type="Gene3D" id="3.40.50.300">
    <property type="entry name" value="P-loop containing nucleotide triphosphate hydrolases"/>
    <property type="match status" value="1"/>
</dbReference>
<feature type="transmembrane region" description="Helical" evidence="2">
    <location>
        <begin position="29"/>
        <end position="48"/>
    </location>
</feature>
<keyword evidence="4" id="KW-1185">Reference proteome</keyword>
<dbReference type="OrthoDB" id="3448584at2"/>
<feature type="region of interest" description="Disordered" evidence="1">
    <location>
        <begin position="524"/>
        <end position="578"/>
    </location>
</feature>
<sequence length="671" mass="73704">MDQFFSLIGDAIAGIGVLYGMAVDAGYGGYVWLTLLVLALAAGIYRVVRHMQRGRVTLGGVVFNTQAGLDASGASVFRSARQVNERPSLSPFWGRPTYLRALPYPVAVILLWMWVEAPYLLAALAAGGSVYLARAIYRLISTRRHRKSIVVPLAKALSPVVQEHAERILEGTIIPRDYALPHAEVVIPLPDGHHPTIPAEVSRVVHARLGGEWKTSITQGAPYLLTFRHKPSPPEYVGYDDVAEMMIHGHGEHSGLWRPIIGLGAEKEVAGLNFDGHVVHLGISAGTGAGKSNLMRVLATQFAIRSGGNARQVYLDVKGDDEGMQHVPGMMVLNDIGDVTNLDGIYQQWEVIQWFVNEMDARRRGLRGPKEGWEPLVLFNDEQNAFGKFSRQAWELIKDKGDPKTPPVWQNMYLLGVMGRAFKIRMINAYQVMSAAATGGGNAQDGSELRSQFGNKMLARFTPAMWDSLVGTRPRGQSSDIPGRWLHVNNAGLARSVQIPHFEPSHIIDLCTYAGLEIPSVGQPAIPDASPSPVPNPRDRATYEIIPPRGDEGTGDNPPPFDPLPEYAPAGGRGSDENVIPFRARTEAPVPKAEKEPADERMTLQQACHLGIVEMSYDAAKRRRSRARQRGDWFPEGQKIGSGAETYLVSELRAYFGEDETGQDKGRERAR</sequence>
<evidence type="ECO:0000256" key="1">
    <source>
        <dbReference type="SAM" id="MobiDB-lite"/>
    </source>
</evidence>
<keyword evidence="2" id="KW-1133">Transmembrane helix</keyword>
<gene>
    <name evidence="3" type="ORF">ACRB68_80010</name>
</gene>
<keyword evidence="2" id="KW-0812">Transmembrane</keyword>
<dbReference type="Proteomes" id="UP000487268">
    <property type="component" value="Unassembled WGS sequence"/>
</dbReference>
<evidence type="ECO:0008006" key="5">
    <source>
        <dbReference type="Google" id="ProtNLM"/>
    </source>
</evidence>
<evidence type="ECO:0000313" key="4">
    <source>
        <dbReference type="Proteomes" id="UP000487268"/>
    </source>
</evidence>
<dbReference type="InterPro" id="IPR027417">
    <property type="entry name" value="P-loop_NTPase"/>
</dbReference>
<evidence type="ECO:0000256" key="2">
    <source>
        <dbReference type="SAM" id="Phobius"/>
    </source>
</evidence>
<organism evidence="3 4">
    <name type="scientific">Actinomadura macrotermitis</name>
    <dbReference type="NCBI Taxonomy" id="2585200"/>
    <lineage>
        <taxon>Bacteria</taxon>
        <taxon>Bacillati</taxon>
        <taxon>Actinomycetota</taxon>
        <taxon>Actinomycetes</taxon>
        <taxon>Streptosporangiales</taxon>
        <taxon>Thermomonosporaceae</taxon>
        <taxon>Actinomadura</taxon>
    </lineage>
</organism>
<feature type="transmembrane region" description="Helical" evidence="2">
    <location>
        <begin position="7"/>
        <end position="23"/>
    </location>
</feature>
<evidence type="ECO:0000313" key="3">
    <source>
        <dbReference type="EMBL" id="MQY09871.1"/>
    </source>
</evidence>